<protein>
    <recommendedName>
        <fullName evidence="1">AB hydrolase-1 domain-containing protein</fullName>
    </recommendedName>
</protein>
<sequence>MARATNFFHWYGLESRVVKLDNGATIRCWAPKKTRKNPPLVLLHAFGLYGLSWIFQVPSFSKSFDLYIPDLVFFGDSTSSSAERSEFYQAECVVELLEKFGVNKFDVVGTSYGGFVAYRMAHMFPEVVRRVVLSNSAPNKDPASDRRLVEYCGVRSVADVLMPSNWRDARTAFELCFYKLPRIMPDFVFKDYLEAVYKKNTKEKLELLQGLVLGKADSPELPTLSQDVLIVWGDHDKVFDVEYAYKLKKHLGEQAEVAVIKNTAHAPQFERVSEYNKIVVSYLKRP</sequence>
<dbReference type="InterPro" id="IPR029058">
    <property type="entry name" value="AB_hydrolase_fold"/>
</dbReference>
<dbReference type="OMA" id="FPRAGHF"/>
<dbReference type="eggNOG" id="KOG1454">
    <property type="taxonomic scope" value="Eukaryota"/>
</dbReference>
<dbReference type="STRING" id="88036.D8SKE8"/>
<dbReference type="OrthoDB" id="6431331at2759"/>
<dbReference type="EMBL" id="GL377624">
    <property type="protein sequence ID" value="EFJ15322.1"/>
    <property type="molecule type" value="Genomic_DNA"/>
</dbReference>
<evidence type="ECO:0000259" key="1">
    <source>
        <dbReference type="Pfam" id="PF00561"/>
    </source>
</evidence>
<dbReference type="InterPro" id="IPR052370">
    <property type="entry name" value="Meta-cleavage_hydrolase"/>
</dbReference>
<dbReference type="PRINTS" id="PR00111">
    <property type="entry name" value="ABHYDROLASE"/>
</dbReference>
<reference evidence="2 3" key="1">
    <citation type="journal article" date="2011" name="Science">
        <title>The Selaginella genome identifies genetic changes associated with the evolution of vascular plants.</title>
        <authorList>
            <person name="Banks J.A."/>
            <person name="Nishiyama T."/>
            <person name="Hasebe M."/>
            <person name="Bowman J.L."/>
            <person name="Gribskov M."/>
            <person name="dePamphilis C."/>
            <person name="Albert V.A."/>
            <person name="Aono N."/>
            <person name="Aoyama T."/>
            <person name="Ambrose B.A."/>
            <person name="Ashton N.W."/>
            <person name="Axtell M.J."/>
            <person name="Barker E."/>
            <person name="Barker M.S."/>
            <person name="Bennetzen J.L."/>
            <person name="Bonawitz N.D."/>
            <person name="Chapple C."/>
            <person name="Cheng C."/>
            <person name="Correa L.G."/>
            <person name="Dacre M."/>
            <person name="DeBarry J."/>
            <person name="Dreyer I."/>
            <person name="Elias M."/>
            <person name="Engstrom E.M."/>
            <person name="Estelle M."/>
            <person name="Feng L."/>
            <person name="Finet C."/>
            <person name="Floyd S.K."/>
            <person name="Frommer W.B."/>
            <person name="Fujita T."/>
            <person name="Gramzow L."/>
            <person name="Gutensohn M."/>
            <person name="Harholt J."/>
            <person name="Hattori M."/>
            <person name="Heyl A."/>
            <person name="Hirai T."/>
            <person name="Hiwatashi Y."/>
            <person name="Ishikawa M."/>
            <person name="Iwata M."/>
            <person name="Karol K.G."/>
            <person name="Koehler B."/>
            <person name="Kolukisaoglu U."/>
            <person name="Kubo M."/>
            <person name="Kurata T."/>
            <person name="Lalonde S."/>
            <person name="Li K."/>
            <person name="Li Y."/>
            <person name="Litt A."/>
            <person name="Lyons E."/>
            <person name="Manning G."/>
            <person name="Maruyama T."/>
            <person name="Michael T.P."/>
            <person name="Mikami K."/>
            <person name="Miyazaki S."/>
            <person name="Morinaga S."/>
            <person name="Murata T."/>
            <person name="Mueller-Roeber B."/>
            <person name="Nelson D.R."/>
            <person name="Obara M."/>
            <person name="Oguri Y."/>
            <person name="Olmstead R.G."/>
            <person name="Onodera N."/>
            <person name="Petersen B.L."/>
            <person name="Pils B."/>
            <person name="Prigge M."/>
            <person name="Rensing S.A."/>
            <person name="Riano-Pachon D.M."/>
            <person name="Roberts A.W."/>
            <person name="Sato Y."/>
            <person name="Scheller H.V."/>
            <person name="Schulz B."/>
            <person name="Schulz C."/>
            <person name="Shakirov E.V."/>
            <person name="Shibagaki N."/>
            <person name="Shinohara N."/>
            <person name="Shippen D.E."/>
            <person name="Soerensen I."/>
            <person name="Sotooka R."/>
            <person name="Sugimoto N."/>
            <person name="Sugita M."/>
            <person name="Sumikawa N."/>
            <person name="Tanurdzic M."/>
            <person name="Theissen G."/>
            <person name="Ulvskov P."/>
            <person name="Wakazuki S."/>
            <person name="Weng J.K."/>
            <person name="Willats W.W."/>
            <person name="Wipf D."/>
            <person name="Wolf P.G."/>
            <person name="Yang L."/>
            <person name="Zimmer A.D."/>
            <person name="Zhu Q."/>
            <person name="Mitros T."/>
            <person name="Hellsten U."/>
            <person name="Loque D."/>
            <person name="Otillar R."/>
            <person name="Salamov A."/>
            <person name="Schmutz J."/>
            <person name="Shapiro H."/>
            <person name="Lindquist E."/>
            <person name="Lucas S."/>
            <person name="Rokhsar D."/>
            <person name="Grigoriev I.V."/>
        </authorList>
    </citation>
    <scope>NUCLEOTIDE SEQUENCE [LARGE SCALE GENOMIC DNA]</scope>
</reference>
<feature type="domain" description="AB hydrolase-1" evidence="1">
    <location>
        <begin position="38"/>
        <end position="140"/>
    </location>
</feature>
<organism evidence="3">
    <name type="scientific">Selaginella moellendorffii</name>
    <name type="common">Spikemoss</name>
    <dbReference type="NCBI Taxonomy" id="88036"/>
    <lineage>
        <taxon>Eukaryota</taxon>
        <taxon>Viridiplantae</taxon>
        <taxon>Streptophyta</taxon>
        <taxon>Embryophyta</taxon>
        <taxon>Tracheophyta</taxon>
        <taxon>Lycopodiopsida</taxon>
        <taxon>Selaginellales</taxon>
        <taxon>Selaginellaceae</taxon>
        <taxon>Selaginella</taxon>
    </lineage>
</organism>
<proteinExistence type="predicted"/>
<dbReference type="HOGENOM" id="CLU_020336_10_1_1"/>
<dbReference type="PANTHER" id="PTHR43139:SF66">
    <property type="entry name" value="ALPHA_BETA-HYDROLASES SUPERFAMILY PROTEIN"/>
    <property type="match status" value="1"/>
</dbReference>
<dbReference type="Gramene" id="EFJ15322">
    <property type="protein sequence ID" value="EFJ15322"/>
    <property type="gene ID" value="SELMODRAFT_118740"/>
</dbReference>
<gene>
    <name evidence="2" type="ORF">SELMODRAFT_118740</name>
</gene>
<dbReference type="AlphaFoldDB" id="D8SKE8"/>
<dbReference type="FunCoup" id="D8SKE8">
    <property type="interactions" value="1160"/>
</dbReference>
<name>D8SKE8_SELML</name>
<dbReference type="InterPro" id="IPR000073">
    <property type="entry name" value="AB_hydrolase_1"/>
</dbReference>
<evidence type="ECO:0000313" key="2">
    <source>
        <dbReference type="EMBL" id="EFJ15322.1"/>
    </source>
</evidence>
<dbReference type="KEGG" id="smo:SELMODRAFT_118740"/>
<dbReference type="Proteomes" id="UP000001514">
    <property type="component" value="Unassembled WGS sequence"/>
</dbReference>
<dbReference type="PANTHER" id="PTHR43139">
    <property type="entry name" value="SI:DKEY-122A22.2"/>
    <property type="match status" value="1"/>
</dbReference>
<keyword evidence="3" id="KW-1185">Reference proteome</keyword>
<evidence type="ECO:0000313" key="3">
    <source>
        <dbReference type="Proteomes" id="UP000001514"/>
    </source>
</evidence>
<dbReference type="Gene3D" id="3.40.50.1820">
    <property type="entry name" value="alpha/beta hydrolase"/>
    <property type="match status" value="1"/>
</dbReference>
<dbReference type="InParanoid" id="D8SKE8"/>
<dbReference type="Pfam" id="PF00561">
    <property type="entry name" value="Abhydrolase_1"/>
    <property type="match status" value="1"/>
</dbReference>
<accession>D8SKE8</accession>
<dbReference type="SUPFAM" id="SSF53474">
    <property type="entry name" value="alpha/beta-Hydrolases"/>
    <property type="match status" value="1"/>
</dbReference>